<feature type="domain" description="Cupin type-2" evidence="2">
    <location>
        <begin position="59"/>
        <end position="124"/>
    </location>
</feature>
<evidence type="ECO:0000259" key="2">
    <source>
        <dbReference type="Pfam" id="PF07883"/>
    </source>
</evidence>
<sequence length="142" mass="15087">MAHAVTTLGADRSPGLVATPEDCEWVVWNDPVRGRLRWCLIGDGADTVPAAVTTGVAVLDEDGWMGRHRHSAPEIYYIHEGEAVVDVGGEAVSVGPGAVVHLPGDVEHGIRAAGNGSVRVFFVFPTAAFNDVVYHWDDEGSV</sequence>
<dbReference type="EMBL" id="QEKW01000009">
    <property type="protein sequence ID" value="PVZ08249.1"/>
    <property type="molecule type" value="Genomic_DNA"/>
</dbReference>
<dbReference type="InterPro" id="IPR013096">
    <property type="entry name" value="Cupin_2"/>
</dbReference>
<protein>
    <recommendedName>
        <fullName evidence="2">Cupin type-2 domain-containing protein</fullName>
    </recommendedName>
</protein>
<keyword evidence="1" id="KW-0479">Metal-binding</keyword>
<accession>A0A2U1F7X5</accession>
<dbReference type="AlphaFoldDB" id="A0A2U1F7X5"/>
<keyword evidence="4" id="KW-1185">Reference proteome</keyword>
<dbReference type="InterPro" id="IPR051610">
    <property type="entry name" value="GPI/OXD"/>
</dbReference>
<reference evidence="3 4" key="1">
    <citation type="submission" date="2018-04" db="EMBL/GenBank/DDBJ databases">
        <title>Genomic Encyclopedia of Type Strains, Phase IV (KMG-IV): sequencing the most valuable type-strain genomes for metagenomic binning, comparative biology and taxonomic classification.</title>
        <authorList>
            <person name="Goeker M."/>
        </authorList>
    </citation>
    <scope>NUCLEOTIDE SEQUENCE [LARGE SCALE GENOMIC DNA]</scope>
    <source>
        <strain evidence="3 4">DSM 45771</strain>
    </source>
</reference>
<dbReference type="Gene3D" id="2.60.120.10">
    <property type="entry name" value="Jelly Rolls"/>
    <property type="match status" value="1"/>
</dbReference>
<organism evidence="3 4">
    <name type="scientific">Actinomycetospora cinnamomea</name>
    <dbReference type="NCBI Taxonomy" id="663609"/>
    <lineage>
        <taxon>Bacteria</taxon>
        <taxon>Bacillati</taxon>
        <taxon>Actinomycetota</taxon>
        <taxon>Actinomycetes</taxon>
        <taxon>Pseudonocardiales</taxon>
        <taxon>Pseudonocardiaceae</taxon>
        <taxon>Actinomycetospora</taxon>
    </lineage>
</organism>
<dbReference type="SUPFAM" id="SSF51182">
    <property type="entry name" value="RmlC-like cupins"/>
    <property type="match status" value="1"/>
</dbReference>
<dbReference type="Proteomes" id="UP000245639">
    <property type="component" value="Unassembled WGS sequence"/>
</dbReference>
<name>A0A2U1F7X5_9PSEU</name>
<dbReference type="InterPro" id="IPR014710">
    <property type="entry name" value="RmlC-like_jellyroll"/>
</dbReference>
<dbReference type="RefSeq" id="WP_116709478.1">
    <property type="nucleotide sequence ID" value="NZ_QEKW01000009.1"/>
</dbReference>
<gene>
    <name evidence="3" type="ORF">C8D89_109134</name>
</gene>
<dbReference type="InterPro" id="IPR011051">
    <property type="entry name" value="RmlC_Cupin_sf"/>
</dbReference>
<proteinExistence type="predicted"/>
<dbReference type="GO" id="GO:0046872">
    <property type="term" value="F:metal ion binding"/>
    <property type="evidence" value="ECO:0007669"/>
    <property type="project" value="UniProtKB-KW"/>
</dbReference>
<dbReference type="PANTHER" id="PTHR35848">
    <property type="entry name" value="OXALATE-BINDING PROTEIN"/>
    <property type="match status" value="1"/>
</dbReference>
<dbReference type="PANTHER" id="PTHR35848:SF6">
    <property type="entry name" value="CUPIN TYPE-2 DOMAIN-CONTAINING PROTEIN"/>
    <property type="match status" value="1"/>
</dbReference>
<dbReference type="OrthoDB" id="9798709at2"/>
<comment type="caution">
    <text evidence="3">The sequence shown here is derived from an EMBL/GenBank/DDBJ whole genome shotgun (WGS) entry which is preliminary data.</text>
</comment>
<evidence type="ECO:0000256" key="1">
    <source>
        <dbReference type="ARBA" id="ARBA00022723"/>
    </source>
</evidence>
<evidence type="ECO:0000313" key="4">
    <source>
        <dbReference type="Proteomes" id="UP000245639"/>
    </source>
</evidence>
<evidence type="ECO:0000313" key="3">
    <source>
        <dbReference type="EMBL" id="PVZ08249.1"/>
    </source>
</evidence>
<dbReference type="Pfam" id="PF07883">
    <property type="entry name" value="Cupin_2"/>
    <property type="match status" value="1"/>
</dbReference>